<protein>
    <submittedName>
        <fullName evidence="2">Uncharacterized protein</fullName>
    </submittedName>
</protein>
<feature type="coiled-coil region" evidence="1">
    <location>
        <begin position="1212"/>
        <end position="1246"/>
    </location>
</feature>
<comment type="caution">
    <text evidence="2">The sequence shown here is derived from an EMBL/GenBank/DDBJ whole genome shotgun (WGS) entry which is preliminary data.</text>
</comment>
<name>A0ABR2KEG7_9EUKA</name>
<evidence type="ECO:0000256" key="1">
    <source>
        <dbReference type="SAM" id="Coils"/>
    </source>
</evidence>
<evidence type="ECO:0000313" key="2">
    <source>
        <dbReference type="EMBL" id="KAK8889176.1"/>
    </source>
</evidence>
<gene>
    <name evidence="2" type="ORF">M9Y10_033921</name>
</gene>
<evidence type="ECO:0000313" key="3">
    <source>
        <dbReference type="Proteomes" id="UP001470230"/>
    </source>
</evidence>
<proteinExistence type="predicted"/>
<dbReference type="Proteomes" id="UP001470230">
    <property type="component" value="Unassembled WGS sequence"/>
</dbReference>
<keyword evidence="1" id="KW-0175">Coiled coil</keyword>
<accession>A0ABR2KEG7</accession>
<dbReference type="EMBL" id="JAPFFF010000005">
    <property type="protein sequence ID" value="KAK8889176.1"/>
    <property type="molecule type" value="Genomic_DNA"/>
</dbReference>
<sequence>MNNHIPSIRPSECDDFKGFFSLKSATFDKIISSTNDLEKATSEIMLLLSNNADSITIEQSEKAFAETITTLEMALSSIINYNKMQKSPQLRSIVANSSNNSAVFSLFYDYVQLAIKVYNQKIFFNPSFFSYIIFFTNLLSCYIEIFQNPSPTVRKKFQNSWSDYYSISTRITNFNEEIGIPLEFSKFDRSFDASEIQKLKKIVENRIYDIIQSLNVVKKDIQELDKENTNALVKNMIIDLRTLRSHFYDMQEYSSSSDQGFIIEKLSAINSLLATLESCVSFYNLYEMTNKLNVLIRNDVFVLPNDIIQNDYNNWVCFRLSIQAIHLNLKLITLIRYSMQVPDEKVEICYRISKSIISSIENSLNDPKLTDLIKQFIDNMKQLQLVDDNAVFEKFITFYEEQLMNVEKRFEETKEPVDKFFLKVKSYFDNFKSSWKRFKENRNLVYATSCFSFFSNFEDCYRDIKKKKVGDFFKISESLFNVRYYIDLNITYFSDLSLLRNIQNISARITKNPIFYNTIERQRNLRSIWNSILNSISAICFDNSVIKDNDSNIFLCFFKLFLKVCLTVLDLNEKDKMDKFGDVISFILTYFPQYEMMKRAIPIDSFINELRILIGNIQMKSIKINDVVFAPAEKKELKISSQIKEAADVTLVKFYECEVEIVEISNALKHLETVRQIIRFFLKYNSFLNSFNLHSTPETSNEKFMKASFTDSFSLFSNEIIFMLKSDNLKIDISPSFFKEWLGFMRSIILNELMDRKETFAKMTNQIPFIDYSRVIRKALLNYQKINAMVSKAIYSLKISHSKESEIMLQSIKDKEKKYNEESLSLKMLMLNLIVSFKFENMNTETNLISAILNISSELYQQIQKNWIKLIQFFRFYENFYKLLKVTQELRNDFKIDKKEFPSGLCQYVNLAMCINLSLLEISKSDYISNELKMIINEFNETIRRTNSLFRMLLIENVKVLEEAIYIPIILKMQDLEKALVQTSILQFTNKVRTIFVHALPIIASVSTDQFYSRCEEMVKDILSLVDSIEDDKIENKFNILYNIKCKIKPFKQFQEPFLIDFYNQLKISVNCELNLSFIKSLIAIHNLFLLSITSDNQRITSLLSSKSSSFHKINNLPPICQIPEITQKFDYIINKYCFQKKFKTVDDNGENNDLSKILSSLASNLMNVKLNAELCIPEIISSLKFDNLSLSNAKALISNYMKLKSVYQTKLDNLNQIKQETHEIKQKQEEKLNRLKEKLISLKQEEFKLRYELKNLSEIEKQQQEYFRKPALENLKWVKEVHSSFISKFGEKRKSLNPVIPEIRNDLREGQNSYPLPVTSKVTYDKIIEIEQRFQKTYEKNKSLWEKAKVFFNSSDNFDNEVKIERKSEVKIDHEKIGETLLSNVEISKEFDSNVQTVYELFKRSNFIQQLLFSSSEKNENGFVNHSNLCSISSGLSSSSSSSNLQLSSQSSGNISGGISTSFVGGSVDEEDMLGLIDAFNDELFDRSMKFYFINKILARKSMKKSRRKIKIKKSRKTALSQIIEGENQQ</sequence>
<keyword evidence="3" id="KW-1185">Reference proteome</keyword>
<reference evidence="2 3" key="1">
    <citation type="submission" date="2024-04" db="EMBL/GenBank/DDBJ databases">
        <title>Tritrichomonas musculus Genome.</title>
        <authorList>
            <person name="Alves-Ferreira E."/>
            <person name="Grigg M."/>
            <person name="Lorenzi H."/>
            <person name="Galac M."/>
        </authorList>
    </citation>
    <scope>NUCLEOTIDE SEQUENCE [LARGE SCALE GENOMIC DNA]</scope>
    <source>
        <strain evidence="2 3">EAF2021</strain>
    </source>
</reference>
<organism evidence="2 3">
    <name type="scientific">Tritrichomonas musculus</name>
    <dbReference type="NCBI Taxonomy" id="1915356"/>
    <lineage>
        <taxon>Eukaryota</taxon>
        <taxon>Metamonada</taxon>
        <taxon>Parabasalia</taxon>
        <taxon>Tritrichomonadida</taxon>
        <taxon>Tritrichomonadidae</taxon>
        <taxon>Tritrichomonas</taxon>
    </lineage>
</organism>